<evidence type="ECO:0000256" key="4">
    <source>
        <dbReference type="ARBA" id="ARBA00022729"/>
    </source>
</evidence>
<keyword evidence="4" id="KW-0732">Signal</keyword>
<comment type="subcellular location">
    <subcellularLocation>
        <location evidence="1">Secreted</location>
        <location evidence="1">Cell wall</location>
    </subcellularLocation>
</comment>
<organism evidence="8 9">
    <name type="scientific">Elasticomyces elasticus</name>
    <dbReference type="NCBI Taxonomy" id="574655"/>
    <lineage>
        <taxon>Eukaryota</taxon>
        <taxon>Fungi</taxon>
        <taxon>Dikarya</taxon>
        <taxon>Ascomycota</taxon>
        <taxon>Pezizomycotina</taxon>
        <taxon>Dothideomycetes</taxon>
        <taxon>Dothideomycetidae</taxon>
        <taxon>Mycosphaerellales</taxon>
        <taxon>Teratosphaeriaceae</taxon>
        <taxon>Elasticomyces</taxon>
    </lineage>
</organism>
<reference evidence="8" key="1">
    <citation type="submission" date="2023-08" db="EMBL/GenBank/DDBJ databases">
        <title>Black Yeasts Isolated from many extreme environments.</title>
        <authorList>
            <person name="Coleine C."/>
            <person name="Stajich J.E."/>
            <person name="Selbmann L."/>
        </authorList>
    </citation>
    <scope>NUCLEOTIDE SEQUENCE</scope>
    <source>
        <strain evidence="8">CCFEE 5810</strain>
    </source>
</reference>
<dbReference type="InterPro" id="IPR051648">
    <property type="entry name" value="CWI-Assembly_Regulator"/>
</dbReference>
<dbReference type="AlphaFoldDB" id="A0AAN7ZYL9"/>
<dbReference type="GO" id="GO:0005886">
    <property type="term" value="C:plasma membrane"/>
    <property type="evidence" value="ECO:0007669"/>
    <property type="project" value="TreeGrafter"/>
</dbReference>
<gene>
    <name evidence="8" type="primary">PST1_2</name>
    <name evidence="8" type="ORF">LTR97_011526</name>
</gene>
<keyword evidence="3" id="KW-0964">Secreted</keyword>
<keyword evidence="5" id="KW-0325">Glycoprotein</keyword>
<dbReference type="Gene3D" id="3.80.20.20">
    <property type="entry name" value="Receptor L-domain"/>
    <property type="match status" value="1"/>
</dbReference>
<evidence type="ECO:0000256" key="3">
    <source>
        <dbReference type="ARBA" id="ARBA00022525"/>
    </source>
</evidence>
<keyword evidence="7" id="KW-0812">Transmembrane</keyword>
<feature type="compositionally biased region" description="Basic and acidic residues" evidence="6">
    <location>
        <begin position="377"/>
        <end position="402"/>
    </location>
</feature>
<feature type="transmembrane region" description="Helical" evidence="7">
    <location>
        <begin position="305"/>
        <end position="329"/>
    </location>
</feature>
<dbReference type="GO" id="GO:0009277">
    <property type="term" value="C:fungal-type cell wall"/>
    <property type="evidence" value="ECO:0007669"/>
    <property type="project" value="TreeGrafter"/>
</dbReference>
<accession>A0AAN7ZYL9</accession>
<name>A0AAN7ZYL9_9PEZI</name>
<sequence length="439" mass="47356">MATDVAPAAELLGVEEVIGSIIVANNSALTTVAADALRSVSNLMVLDNLPLLSNITLPMWSAVNTLILNKIPAPNVLNLQTTVQKVTNLYITDTTLETLFGLLLRTSQMENLVITGNKFLQDCWFGVGNITQQATIVDNSGTMSLTLPNLTYAYNMEITNASAISMPVLQSINQHLDISWNTIQNLSLPELSYVGGEFSVMNNAQLTEMDIPDLVNVQGDVEISDNHQLKELTGLSKLDYIGGDLTVQGEFDDARLTSLGSVSGNISLQTTDGDATCADLPKTLARGTYTCIAPGSGRKSLSKGAIAGIVVAAVLGTAAIIGTPLWCVLRRRKSRNDVREIVHPDGAERPPLPPKEKRTSYGYYDLKTAEQVVEGGRGPKEPDVEMHDLGRKHSELERHEEAFEMPTEANVDRREMPTSPTGAAVEMESPGAVIARDAR</sequence>
<dbReference type="GO" id="GO:0031505">
    <property type="term" value="P:fungal-type cell wall organization"/>
    <property type="evidence" value="ECO:0007669"/>
    <property type="project" value="TreeGrafter"/>
</dbReference>
<dbReference type="InterPro" id="IPR036941">
    <property type="entry name" value="Rcpt_L-dom_sf"/>
</dbReference>
<feature type="region of interest" description="Disordered" evidence="6">
    <location>
        <begin position="374"/>
        <end position="439"/>
    </location>
</feature>
<evidence type="ECO:0000313" key="8">
    <source>
        <dbReference type="EMBL" id="KAK5691533.1"/>
    </source>
</evidence>
<keyword evidence="2" id="KW-0134">Cell wall</keyword>
<evidence type="ECO:0000256" key="6">
    <source>
        <dbReference type="SAM" id="MobiDB-lite"/>
    </source>
</evidence>
<comment type="caution">
    <text evidence="8">The sequence shown here is derived from an EMBL/GenBank/DDBJ whole genome shotgun (WGS) entry which is preliminary data.</text>
</comment>
<evidence type="ECO:0000256" key="5">
    <source>
        <dbReference type="ARBA" id="ARBA00023180"/>
    </source>
</evidence>
<protein>
    <submittedName>
        <fullName evidence="8">Protoplasts-secreted</fullName>
    </submittedName>
</protein>
<evidence type="ECO:0000313" key="9">
    <source>
        <dbReference type="Proteomes" id="UP001310594"/>
    </source>
</evidence>
<dbReference type="SUPFAM" id="SSF52058">
    <property type="entry name" value="L domain-like"/>
    <property type="match status" value="1"/>
</dbReference>
<feature type="region of interest" description="Disordered" evidence="6">
    <location>
        <begin position="340"/>
        <end position="359"/>
    </location>
</feature>
<evidence type="ECO:0000256" key="1">
    <source>
        <dbReference type="ARBA" id="ARBA00004191"/>
    </source>
</evidence>
<dbReference type="Proteomes" id="UP001310594">
    <property type="component" value="Unassembled WGS sequence"/>
</dbReference>
<keyword evidence="7" id="KW-0472">Membrane</keyword>
<proteinExistence type="predicted"/>
<dbReference type="EMBL" id="JAVRQU010000021">
    <property type="protein sequence ID" value="KAK5691533.1"/>
    <property type="molecule type" value="Genomic_DNA"/>
</dbReference>
<dbReference type="GO" id="GO:0009986">
    <property type="term" value="C:cell surface"/>
    <property type="evidence" value="ECO:0007669"/>
    <property type="project" value="TreeGrafter"/>
</dbReference>
<evidence type="ECO:0000256" key="2">
    <source>
        <dbReference type="ARBA" id="ARBA00022512"/>
    </source>
</evidence>
<dbReference type="PANTHER" id="PTHR31018:SF3">
    <property type="entry name" value="RECEPTOR PROTEIN-TYROSINE KINASE"/>
    <property type="match status" value="1"/>
</dbReference>
<dbReference type="PANTHER" id="PTHR31018">
    <property type="entry name" value="SPORULATION-SPECIFIC PROTEIN-RELATED"/>
    <property type="match status" value="1"/>
</dbReference>
<evidence type="ECO:0000256" key="7">
    <source>
        <dbReference type="SAM" id="Phobius"/>
    </source>
</evidence>
<keyword evidence="7" id="KW-1133">Transmembrane helix</keyword>